<dbReference type="AlphaFoldDB" id="X1J5P7"/>
<evidence type="ECO:0000256" key="2">
    <source>
        <dbReference type="ARBA" id="ARBA00022737"/>
    </source>
</evidence>
<feature type="domain" description="ABC transporter" evidence="5">
    <location>
        <begin position="5"/>
        <end position="94"/>
    </location>
</feature>
<dbReference type="SUPFAM" id="SSF52540">
    <property type="entry name" value="P-loop containing nucleoside triphosphate hydrolases"/>
    <property type="match status" value="1"/>
</dbReference>
<dbReference type="Gene3D" id="3.40.50.300">
    <property type="entry name" value="P-loop containing nucleotide triphosphate hydrolases"/>
    <property type="match status" value="1"/>
</dbReference>
<dbReference type="InterPro" id="IPR027417">
    <property type="entry name" value="P-loop_NTPase"/>
</dbReference>
<dbReference type="GO" id="GO:0016887">
    <property type="term" value="F:ATP hydrolysis activity"/>
    <property type="evidence" value="ECO:0007669"/>
    <property type="project" value="InterPro"/>
</dbReference>
<organism evidence="6">
    <name type="scientific">marine sediment metagenome</name>
    <dbReference type="NCBI Taxonomy" id="412755"/>
    <lineage>
        <taxon>unclassified sequences</taxon>
        <taxon>metagenomes</taxon>
        <taxon>ecological metagenomes</taxon>
    </lineage>
</organism>
<reference evidence="6" key="1">
    <citation type="journal article" date="2014" name="Front. Microbiol.">
        <title>High frequency of phylogenetically diverse reductive dehalogenase-homologous genes in deep subseafloor sedimentary metagenomes.</title>
        <authorList>
            <person name="Kawai M."/>
            <person name="Futagami T."/>
            <person name="Toyoda A."/>
            <person name="Takaki Y."/>
            <person name="Nishi S."/>
            <person name="Hori S."/>
            <person name="Arai W."/>
            <person name="Tsubouchi T."/>
            <person name="Morono Y."/>
            <person name="Uchiyama I."/>
            <person name="Ito T."/>
            <person name="Fujiyama A."/>
            <person name="Inagaki F."/>
            <person name="Takami H."/>
        </authorList>
    </citation>
    <scope>NUCLEOTIDE SEQUENCE</scope>
    <source>
        <strain evidence="6">Expedition CK06-06</strain>
    </source>
</reference>
<dbReference type="GO" id="GO:0005524">
    <property type="term" value="F:ATP binding"/>
    <property type="evidence" value="ECO:0007669"/>
    <property type="project" value="UniProtKB-KW"/>
</dbReference>
<comment type="caution">
    <text evidence="6">The sequence shown here is derived from an EMBL/GenBank/DDBJ whole genome shotgun (WGS) entry which is preliminary data.</text>
</comment>
<dbReference type="PROSITE" id="PS00211">
    <property type="entry name" value="ABC_TRANSPORTER_1"/>
    <property type="match status" value="1"/>
</dbReference>
<dbReference type="PANTHER" id="PTHR43790:SF9">
    <property type="entry name" value="GALACTOFURANOSE TRANSPORTER ATP-BINDING PROTEIN YTFR"/>
    <property type="match status" value="1"/>
</dbReference>
<evidence type="ECO:0000259" key="5">
    <source>
        <dbReference type="Pfam" id="PF00005"/>
    </source>
</evidence>
<dbReference type="InterPro" id="IPR017871">
    <property type="entry name" value="ABC_transporter-like_CS"/>
</dbReference>
<evidence type="ECO:0000256" key="4">
    <source>
        <dbReference type="ARBA" id="ARBA00022840"/>
    </source>
</evidence>
<proteinExistence type="predicted"/>
<evidence type="ECO:0000256" key="3">
    <source>
        <dbReference type="ARBA" id="ARBA00022741"/>
    </source>
</evidence>
<dbReference type="Pfam" id="PF00005">
    <property type="entry name" value="ABC_tran"/>
    <property type="match status" value="1"/>
</dbReference>
<dbReference type="InterPro" id="IPR003439">
    <property type="entry name" value="ABC_transporter-like_ATP-bd"/>
</dbReference>
<dbReference type="EMBL" id="BARU01028703">
    <property type="protein sequence ID" value="GAH73664.1"/>
    <property type="molecule type" value="Genomic_DNA"/>
</dbReference>
<name>X1J5P7_9ZZZZ</name>
<evidence type="ECO:0000256" key="1">
    <source>
        <dbReference type="ARBA" id="ARBA00022448"/>
    </source>
</evidence>
<keyword evidence="2" id="KW-0677">Repeat</keyword>
<evidence type="ECO:0000313" key="6">
    <source>
        <dbReference type="EMBL" id="GAH73664.1"/>
    </source>
</evidence>
<feature type="non-terminal residue" evidence="6">
    <location>
        <position position="1"/>
    </location>
</feature>
<protein>
    <recommendedName>
        <fullName evidence="5">ABC transporter domain-containing protein</fullName>
    </recommendedName>
</protein>
<accession>X1J5P7</accession>
<keyword evidence="3" id="KW-0547">Nucleotide-binding</keyword>
<dbReference type="InterPro" id="IPR050107">
    <property type="entry name" value="ABC_carbohydrate_import_ATPase"/>
</dbReference>
<keyword evidence="4" id="KW-0067">ATP-binding</keyword>
<gene>
    <name evidence="6" type="ORF">S03H2_45778</name>
</gene>
<sequence length="166" mass="18727">ARDMGIEIVFQNFMLCPDLKGIENIFLGREKISFGFLRKDHMNKLLRRALEKVGFEVDVEKVTGELSGGQQQLIAIIRVFLFEPDILLLDEPTANLSKGAAKDLIGNLVPFVREMNAGIIYVSHNLEEVISISDRIIVMRRGENVAEVESSKATVSELLRHMMARE</sequence>
<keyword evidence="1" id="KW-0813">Transport</keyword>
<dbReference type="PANTHER" id="PTHR43790">
    <property type="entry name" value="CARBOHYDRATE TRANSPORT ATP-BINDING PROTEIN MG119-RELATED"/>
    <property type="match status" value="1"/>
</dbReference>